<sequence>MLVGYGRALMADRIGLRDIPEERAVLVDGRDLAPPEAEYLRTVDVVNGRSSP</sequence>
<dbReference type="AlphaFoldDB" id="A0A7W9UME1"/>
<comment type="caution">
    <text evidence="1">The sequence shown here is derived from an EMBL/GenBank/DDBJ whole genome shotgun (WGS) entry which is preliminary data.</text>
</comment>
<keyword evidence="2" id="KW-1185">Reference proteome</keyword>
<dbReference type="EMBL" id="JACHIT010000002">
    <property type="protein sequence ID" value="MBB5918526.1"/>
    <property type="molecule type" value="Genomic_DNA"/>
</dbReference>
<evidence type="ECO:0000313" key="1">
    <source>
        <dbReference type="EMBL" id="MBB5918526.1"/>
    </source>
</evidence>
<name>A0A7W9UME1_9NOCA</name>
<dbReference type="RefSeq" id="WP_157185771.1">
    <property type="nucleotide sequence ID" value="NZ_JACHIT010000002.1"/>
</dbReference>
<protein>
    <submittedName>
        <fullName evidence="1">Uncharacterized protein</fullName>
    </submittedName>
</protein>
<evidence type="ECO:0000313" key="2">
    <source>
        <dbReference type="Proteomes" id="UP000540412"/>
    </source>
</evidence>
<proteinExistence type="predicted"/>
<organism evidence="1 2">
    <name type="scientific">Nocardia transvalensis</name>
    <dbReference type="NCBI Taxonomy" id="37333"/>
    <lineage>
        <taxon>Bacteria</taxon>
        <taxon>Bacillati</taxon>
        <taxon>Actinomycetota</taxon>
        <taxon>Actinomycetes</taxon>
        <taxon>Mycobacteriales</taxon>
        <taxon>Nocardiaceae</taxon>
        <taxon>Nocardia</taxon>
    </lineage>
</organism>
<accession>A0A7W9UME1</accession>
<dbReference type="Proteomes" id="UP000540412">
    <property type="component" value="Unassembled WGS sequence"/>
</dbReference>
<gene>
    <name evidence="1" type="ORF">BJY24_007438</name>
</gene>
<reference evidence="1 2" key="1">
    <citation type="submission" date="2020-08" db="EMBL/GenBank/DDBJ databases">
        <title>Sequencing the genomes of 1000 actinobacteria strains.</title>
        <authorList>
            <person name="Klenk H.-P."/>
        </authorList>
    </citation>
    <scope>NUCLEOTIDE SEQUENCE [LARGE SCALE GENOMIC DNA]</scope>
    <source>
        <strain evidence="1 2">DSM 43582</strain>
    </source>
</reference>